<evidence type="ECO:0000313" key="2">
    <source>
        <dbReference type="EMBL" id="GCA62931.1"/>
    </source>
</evidence>
<organism evidence="2 4">
    <name type="scientific">Kipferlia bialata</name>
    <dbReference type="NCBI Taxonomy" id="797122"/>
    <lineage>
        <taxon>Eukaryota</taxon>
        <taxon>Metamonada</taxon>
        <taxon>Carpediemonas-like organisms</taxon>
        <taxon>Kipferlia</taxon>
    </lineage>
</organism>
<evidence type="ECO:0000313" key="4">
    <source>
        <dbReference type="Proteomes" id="UP000265618"/>
    </source>
</evidence>
<evidence type="ECO:0008006" key="5">
    <source>
        <dbReference type="Google" id="ProtNLM"/>
    </source>
</evidence>
<accession>A0A391NM43</accession>
<comment type="caution">
    <text evidence="2">The sequence shown here is derived from an EMBL/GenBank/DDBJ whole genome shotgun (WGS) entry which is preliminary data.</text>
</comment>
<evidence type="ECO:0000256" key="1">
    <source>
        <dbReference type="SAM" id="Coils"/>
    </source>
</evidence>
<reference evidence="2 4" key="2">
    <citation type="journal article" date="2018" name="PLoS ONE">
        <title>The draft genome of Kipferlia bialata reveals reductive genome evolution in fornicate parasites.</title>
        <authorList>
            <person name="Tanifuji G."/>
            <person name="Takabayashi S."/>
            <person name="Kume K."/>
            <person name="Takagi M."/>
            <person name="Nakayama T."/>
            <person name="Kamikawa R."/>
            <person name="Inagaki Y."/>
            <person name="Hashimoto T."/>
        </authorList>
    </citation>
    <scope>NUCLEOTIDE SEQUENCE [LARGE SCALE GENOMIC DNA]</scope>
    <source>
        <strain evidence="2">NY0173</strain>
    </source>
</reference>
<sequence>MSEGYGTDSVLPQDVNNKVHAASLLIKEYQRLATTLSNLVEEAEEGEGDAELLQEYSEVKDEIRSKERTIDSALRQLKNSATTGRFSDSAGTNLRVLIKTSGDAFEMTKRSISKMARRAAVAMESIANQESEPLLQEQQAQFEQNELKLTYQ</sequence>
<gene>
    <name evidence="2" type="ORF">KIPB_006701</name>
    <name evidence="3" type="ORF">KIPB_009228</name>
</gene>
<feature type="non-terminal residue" evidence="2">
    <location>
        <position position="152"/>
    </location>
</feature>
<name>A0A391NM43_9EUKA</name>
<protein>
    <recommendedName>
        <fullName evidence="5">Vesicle transport v-SNARE N-terminal domain-containing protein</fullName>
    </recommendedName>
</protein>
<dbReference type="Proteomes" id="UP000265618">
    <property type="component" value="Unassembled WGS sequence"/>
</dbReference>
<evidence type="ECO:0000313" key="3">
    <source>
        <dbReference type="EMBL" id="GIQ87230.1"/>
    </source>
</evidence>
<proteinExistence type="predicted"/>
<dbReference type="AlphaFoldDB" id="A0A391NM43"/>
<keyword evidence="4" id="KW-1185">Reference proteome</keyword>
<reference evidence="2" key="1">
    <citation type="submission" date="2016-10" db="EMBL/GenBank/DDBJ databases">
        <authorList>
            <person name="Tanifuji G."/>
            <person name="Kume K."/>
            <person name="Nakayama T."/>
            <person name="Takabayashi S."/>
            <person name="Hashimoto T."/>
        </authorList>
    </citation>
    <scope>NUCLEOTIDE SEQUENCE</scope>
    <source>
        <strain evidence="2">NY0173</strain>
    </source>
</reference>
<dbReference type="EMBL" id="BDIP01001758">
    <property type="protein sequence ID" value="GCA62931.1"/>
    <property type="molecule type" value="Genomic_DNA"/>
</dbReference>
<feature type="coiled-coil region" evidence="1">
    <location>
        <begin position="26"/>
        <end position="76"/>
    </location>
</feature>
<dbReference type="EMBL" id="BDIP01003074">
    <property type="protein sequence ID" value="GIQ87230.1"/>
    <property type="molecule type" value="Genomic_DNA"/>
</dbReference>
<keyword evidence="1" id="KW-0175">Coiled coil</keyword>